<dbReference type="EMBL" id="JBHTJI010000042">
    <property type="protein sequence ID" value="MFD0991265.1"/>
    <property type="molecule type" value="Genomic_DNA"/>
</dbReference>
<dbReference type="SUPFAM" id="SSF55961">
    <property type="entry name" value="Bet v1-like"/>
    <property type="match status" value="1"/>
</dbReference>
<protein>
    <submittedName>
        <fullName evidence="2">SRPBCC family protein</fullName>
    </submittedName>
</protein>
<keyword evidence="1" id="KW-1133">Transmembrane helix</keyword>
<accession>A0ABW3JN09</accession>
<sequence length="175" mass="20352">MMIVFYILSAIVFLLIILVLIAPKQYDIKRHIVINKPKNEVFQYLKFIKNQDEWSPWKKKDPNMKQTFLGEDGQVGFISKWQGNKDVGMGEQEILSISENEYIKTKLRFLKPWKSESDAYLTIESLTSGITTVTWGFSGKNPIPFNIFMLFFNIDKTVGKDFEEGLTSLKQILEK</sequence>
<proteinExistence type="predicted"/>
<reference evidence="3" key="1">
    <citation type="journal article" date="2019" name="Int. J. Syst. Evol. Microbiol.">
        <title>The Global Catalogue of Microorganisms (GCM) 10K type strain sequencing project: providing services to taxonomists for standard genome sequencing and annotation.</title>
        <authorList>
            <consortium name="The Broad Institute Genomics Platform"/>
            <consortium name="The Broad Institute Genome Sequencing Center for Infectious Disease"/>
            <person name="Wu L."/>
            <person name="Ma J."/>
        </authorList>
    </citation>
    <scope>NUCLEOTIDE SEQUENCE [LARGE SCALE GENOMIC DNA]</scope>
    <source>
        <strain evidence="3">CCUG 62414</strain>
    </source>
</reference>
<dbReference type="Proteomes" id="UP001597061">
    <property type="component" value="Unassembled WGS sequence"/>
</dbReference>
<keyword evidence="3" id="KW-1185">Reference proteome</keyword>
<evidence type="ECO:0000256" key="1">
    <source>
        <dbReference type="SAM" id="Phobius"/>
    </source>
</evidence>
<evidence type="ECO:0000313" key="3">
    <source>
        <dbReference type="Proteomes" id="UP001597061"/>
    </source>
</evidence>
<dbReference type="InterPro" id="IPR023393">
    <property type="entry name" value="START-like_dom_sf"/>
</dbReference>
<gene>
    <name evidence="2" type="ORF">ACFQ1R_14250</name>
</gene>
<feature type="transmembrane region" description="Helical" evidence="1">
    <location>
        <begin position="6"/>
        <end position="22"/>
    </location>
</feature>
<dbReference type="RefSeq" id="WP_379926946.1">
    <property type="nucleotide sequence ID" value="NZ_JBHTJI010000042.1"/>
</dbReference>
<keyword evidence="1" id="KW-0812">Transmembrane</keyword>
<evidence type="ECO:0000313" key="2">
    <source>
        <dbReference type="EMBL" id="MFD0991265.1"/>
    </source>
</evidence>
<comment type="caution">
    <text evidence="2">The sequence shown here is derived from an EMBL/GenBank/DDBJ whole genome shotgun (WGS) entry which is preliminary data.</text>
</comment>
<organism evidence="2 3">
    <name type="scientific">Mariniflexile jejuense</name>
    <dbReference type="NCBI Taxonomy" id="1173582"/>
    <lineage>
        <taxon>Bacteria</taxon>
        <taxon>Pseudomonadati</taxon>
        <taxon>Bacteroidota</taxon>
        <taxon>Flavobacteriia</taxon>
        <taxon>Flavobacteriales</taxon>
        <taxon>Flavobacteriaceae</taxon>
        <taxon>Mariniflexile</taxon>
    </lineage>
</organism>
<dbReference type="Gene3D" id="3.30.530.20">
    <property type="match status" value="1"/>
</dbReference>
<keyword evidence="1" id="KW-0472">Membrane</keyword>
<dbReference type="CDD" id="cd07818">
    <property type="entry name" value="SRPBCC_1"/>
    <property type="match status" value="1"/>
</dbReference>
<name>A0ABW3JN09_9FLAO</name>